<keyword evidence="2" id="KW-1185">Reference proteome</keyword>
<comment type="caution">
    <text evidence="1">The sequence shown here is derived from an EMBL/GenBank/DDBJ whole genome shotgun (WGS) entry which is preliminary data.</text>
</comment>
<protein>
    <submittedName>
        <fullName evidence="1">Uncharacterized protein</fullName>
    </submittedName>
</protein>
<dbReference type="EMBL" id="BATI01000016">
    <property type="protein sequence ID" value="GAD62732.1"/>
    <property type="molecule type" value="Genomic_DNA"/>
</dbReference>
<accession>U2ZNV1</accession>
<organism evidence="1 2">
    <name type="scientific">Aquipseudomonas alcaligenes (strain ATCC 14909 / DSM 50342 / CCUG 1425 / JCM 20561 / NBRC 14159 / NCIMB 9945 / NCTC 10367 / 1577)</name>
    <name type="common">Pseudomonas alcaligenes</name>
    <dbReference type="NCBI Taxonomy" id="1215092"/>
    <lineage>
        <taxon>Bacteria</taxon>
        <taxon>Pseudomonadati</taxon>
        <taxon>Pseudomonadota</taxon>
        <taxon>Gammaproteobacteria</taxon>
        <taxon>Pseudomonadales</taxon>
        <taxon>Pseudomonadaceae</taxon>
        <taxon>Aquipseudomonas</taxon>
    </lineage>
</organism>
<evidence type="ECO:0000313" key="1">
    <source>
        <dbReference type="EMBL" id="GAD62732.1"/>
    </source>
</evidence>
<name>U2ZNV1_AQUA1</name>
<dbReference type="RefSeq" id="WP_021700819.1">
    <property type="nucleotide sequence ID" value="NZ_BATI01000016.1"/>
</dbReference>
<proteinExistence type="predicted"/>
<reference evidence="1" key="1">
    <citation type="submission" date="2024-09" db="EMBL/GenBank/DDBJ databases">
        <title>Whole genome shotgun sequence of Pseudomonas alcaligenes NBRC 14159.</title>
        <authorList>
            <person name="Yoshida I."/>
            <person name="Hosoyama A."/>
            <person name="Tsuchikane K."/>
            <person name="Noguchi M."/>
            <person name="Hirakata S."/>
            <person name="Ando Y."/>
            <person name="Ohji S."/>
            <person name="Yamazoe A."/>
            <person name="Yamazaki S."/>
            <person name="Fujita N."/>
        </authorList>
    </citation>
    <scope>NUCLEOTIDE SEQUENCE</scope>
    <source>
        <strain evidence="1">NBRC 14159</strain>
    </source>
</reference>
<dbReference type="Proteomes" id="UP000016560">
    <property type="component" value="Unassembled WGS sequence"/>
</dbReference>
<dbReference type="OrthoDB" id="6024499at2"/>
<gene>
    <name evidence="1" type="ORF">PA6_016_00040</name>
</gene>
<evidence type="ECO:0000313" key="2">
    <source>
        <dbReference type="Proteomes" id="UP000016560"/>
    </source>
</evidence>
<sequence length="150" mass="16847">MSQSSQRYVDFIGGLMPLYQQEDVQGLWGARSLRDGTLILPQREIDDGLDDDRVTVWWQGDVQRATDTDGSQLASIALVDYVQFHSVGKASQHATDLLEHLSQHFTFKTGGNLYLPYAEEELRAFGRILEVIKNYGPDLALDALKKSLGF</sequence>
<dbReference type="AlphaFoldDB" id="U2ZNV1"/>